<dbReference type="Proteomes" id="UP000425817">
    <property type="component" value="Chromosome"/>
</dbReference>
<protein>
    <submittedName>
        <fullName evidence="3">Phosphate/phosphite/phosphonate ABC transporter substrate-binding protein</fullName>
    </submittedName>
</protein>
<dbReference type="GO" id="GO:0055085">
    <property type="term" value="P:transmembrane transport"/>
    <property type="evidence" value="ECO:0007669"/>
    <property type="project" value="InterPro"/>
</dbReference>
<keyword evidence="2" id="KW-0732">Signal</keyword>
<dbReference type="Pfam" id="PF12974">
    <property type="entry name" value="Phosphonate-bd"/>
    <property type="match status" value="1"/>
</dbReference>
<dbReference type="InterPro" id="IPR005770">
    <property type="entry name" value="PhnD"/>
</dbReference>
<dbReference type="GO" id="GO:0043190">
    <property type="term" value="C:ATP-binding cassette (ABC) transporter complex"/>
    <property type="evidence" value="ECO:0007669"/>
    <property type="project" value="InterPro"/>
</dbReference>
<dbReference type="PANTHER" id="PTHR35841">
    <property type="entry name" value="PHOSPHONATES-BINDING PERIPLASMIC PROTEIN"/>
    <property type="match status" value="1"/>
</dbReference>
<reference evidence="3 4" key="1">
    <citation type="submission" date="2019-12" db="EMBL/GenBank/DDBJ databases">
        <title>Hybrid Genome Assemblies of two High G+C Isolates from Undergraduate Microbiology Courses.</title>
        <authorList>
            <person name="Ne Ville C.J."/>
            <person name="Enright D."/>
            <person name="Hernandez I."/>
            <person name="Dodsworth J."/>
            <person name="Orwin P.M."/>
        </authorList>
    </citation>
    <scope>NUCLEOTIDE SEQUENCE [LARGE SCALE GENOMIC DNA]</scope>
    <source>
        <strain evidence="3 4">CSUSB</strain>
    </source>
</reference>
<evidence type="ECO:0000313" key="4">
    <source>
        <dbReference type="Proteomes" id="UP000425817"/>
    </source>
</evidence>
<evidence type="ECO:0000313" key="3">
    <source>
        <dbReference type="EMBL" id="QGW80573.1"/>
    </source>
</evidence>
<evidence type="ECO:0000256" key="2">
    <source>
        <dbReference type="ARBA" id="ARBA00022729"/>
    </source>
</evidence>
<dbReference type="PANTHER" id="PTHR35841:SF1">
    <property type="entry name" value="PHOSPHONATES-BINDING PERIPLASMIC PROTEIN"/>
    <property type="match status" value="1"/>
</dbReference>
<name>A0A6I6H186_VARPD</name>
<proteinExistence type="inferred from homology"/>
<dbReference type="SUPFAM" id="SSF53850">
    <property type="entry name" value="Periplasmic binding protein-like II"/>
    <property type="match status" value="1"/>
</dbReference>
<dbReference type="NCBIfam" id="TIGR01098">
    <property type="entry name" value="3A0109s03R"/>
    <property type="match status" value="1"/>
</dbReference>
<accession>A0A6I6H186</accession>
<sequence>MPARALPRAVRWLAAMALPLMLVATALLLAPGSVGATEKAAVPAKPVRFGVLPLGGAVESRALWMPLLADMSQAIGVPVAAYSVASYEELDRAIKRDEVDMAFLSAKIALDAVMQRRMKVVAQIARRPGMPTHRAVLLTRKAGAPNTLEAVLAEPERWRLARGDSRSVTGFLMPQSQLFLPRNIQMETRFRGEIVGNHQATALAVANGDADVATNNTTDFERFREQFPVEAARLHVVWESEPPPGAQMVVRRDYPPAFQARLQAFLVGYGQGKGPRADAEREVLKTLRAAYGYAPADDSALLPEATLEYQLGKQSAMAAAWVNDAAREQRLRRIEQAYKEQVETLRAASTAAR</sequence>
<dbReference type="EMBL" id="CP046622">
    <property type="protein sequence ID" value="QGW80573.1"/>
    <property type="molecule type" value="Genomic_DNA"/>
</dbReference>
<dbReference type="AlphaFoldDB" id="A0A6I6H186"/>
<comment type="similarity">
    <text evidence="1">Belongs to the phosphate/phosphite/phosphonate binding protein family.</text>
</comment>
<gene>
    <name evidence="3" type="primary">phnD</name>
    <name evidence="3" type="ORF">GOQ09_02725</name>
</gene>
<dbReference type="Gene3D" id="3.40.190.10">
    <property type="entry name" value="Periplasmic binding protein-like II"/>
    <property type="match status" value="2"/>
</dbReference>
<evidence type="ECO:0000256" key="1">
    <source>
        <dbReference type="ARBA" id="ARBA00007162"/>
    </source>
</evidence>
<dbReference type="OrthoDB" id="5318791at2"/>
<organism evidence="3 4">
    <name type="scientific">Variovorax paradoxus</name>
    <dbReference type="NCBI Taxonomy" id="34073"/>
    <lineage>
        <taxon>Bacteria</taxon>
        <taxon>Pseudomonadati</taxon>
        <taxon>Pseudomonadota</taxon>
        <taxon>Betaproteobacteria</taxon>
        <taxon>Burkholderiales</taxon>
        <taxon>Comamonadaceae</taxon>
        <taxon>Variovorax</taxon>
    </lineage>
</organism>